<feature type="region of interest" description="Disordered" evidence="1">
    <location>
        <begin position="1"/>
        <end position="27"/>
    </location>
</feature>
<dbReference type="Proteomes" id="UP000008021">
    <property type="component" value="Chromosome 1"/>
</dbReference>
<accession>A0A0E0BZ41</accession>
<evidence type="ECO:0000256" key="1">
    <source>
        <dbReference type="SAM" id="MobiDB-lite"/>
    </source>
</evidence>
<reference evidence="2" key="1">
    <citation type="submission" date="2015-04" db="UniProtKB">
        <authorList>
            <consortium name="EnsemblPlants"/>
        </authorList>
    </citation>
    <scope>IDENTIFICATION</scope>
</reference>
<dbReference type="Gramene" id="OMERI01G07440.1">
    <property type="protein sequence ID" value="OMERI01G07440.1"/>
    <property type="gene ID" value="OMERI01G07440"/>
</dbReference>
<organism evidence="2">
    <name type="scientific">Oryza meridionalis</name>
    <dbReference type="NCBI Taxonomy" id="40149"/>
    <lineage>
        <taxon>Eukaryota</taxon>
        <taxon>Viridiplantae</taxon>
        <taxon>Streptophyta</taxon>
        <taxon>Embryophyta</taxon>
        <taxon>Tracheophyta</taxon>
        <taxon>Spermatophyta</taxon>
        <taxon>Magnoliopsida</taxon>
        <taxon>Liliopsida</taxon>
        <taxon>Poales</taxon>
        <taxon>Poaceae</taxon>
        <taxon>BOP clade</taxon>
        <taxon>Oryzoideae</taxon>
        <taxon>Oryzeae</taxon>
        <taxon>Oryzinae</taxon>
        <taxon>Oryza</taxon>
    </lineage>
</organism>
<proteinExistence type="predicted"/>
<reference evidence="2" key="2">
    <citation type="submission" date="2018-05" db="EMBL/GenBank/DDBJ databases">
        <title>OmerRS3 (Oryza meridionalis Reference Sequence Version 3).</title>
        <authorList>
            <person name="Zhang J."/>
            <person name="Kudrna D."/>
            <person name="Lee S."/>
            <person name="Talag J."/>
            <person name="Welchert J."/>
            <person name="Wing R.A."/>
        </authorList>
    </citation>
    <scope>NUCLEOTIDE SEQUENCE [LARGE SCALE GENOMIC DNA]</scope>
    <source>
        <strain evidence="2">cv. OR44</strain>
    </source>
</reference>
<dbReference type="HOGENOM" id="CLU_2577848_0_0_1"/>
<evidence type="ECO:0000313" key="2">
    <source>
        <dbReference type="EnsemblPlants" id="OMERI01G07440.1"/>
    </source>
</evidence>
<sequence length="81" mass="8436">MREDAGLARPSSSAQEASPIRGKKAESEALGLPPCAATIVQATKAAMMARILSKIHTILSQSLFLLTPPLAVDTCALMSSL</sequence>
<dbReference type="AlphaFoldDB" id="A0A0E0BZ41"/>
<dbReference type="EnsemblPlants" id="OMERI01G07440.1">
    <property type="protein sequence ID" value="OMERI01G07440.1"/>
    <property type="gene ID" value="OMERI01G07440"/>
</dbReference>
<keyword evidence="3" id="KW-1185">Reference proteome</keyword>
<protein>
    <submittedName>
        <fullName evidence="2">Uncharacterized protein</fullName>
    </submittedName>
</protein>
<evidence type="ECO:0000313" key="3">
    <source>
        <dbReference type="Proteomes" id="UP000008021"/>
    </source>
</evidence>
<name>A0A0E0BZ41_9ORYZ</name>